<evidence type="ECO:0000313" key="2">
    <source>
        <dbReference type="Proteomes" id="UP000596130"/>
    </source>
</evidence>
<dbReference type="OrthoDB" id="5194566at2"/>
<name>A0A7T4TYQ9_9ACTN</name>
<gene>
    <name evidence="1" type="ORF">I8755_20000</name>
</gene>
<proteinExistence type="predicted"/>
<evidence type="ECO:0000313" key="1">
    <source>
        <dbReference type="EMBL" id="QQC90435.1"/>
    </source>
</evidence>
<dbReference type="EMBL" id="CP065959">
    <property type="protein sequence ID" value="QQC90435.1"/>
    <property type="molecule type" value="Genomic_DNA"/>
</dbReference>
<dbReference type="RefSeq" id="WP_123985606.1">
    <property type="nucleotide sequence ID" value="NZ_CP060742.1"/>
</dbReference>
<protein>
    <submittedName>
        <fullName evidence="1">Uncharacterized protein</fullName>
    </submittedName>
</protein>
<dbReference type="AlphaFoldDB" id="A0A7T4TYQ9"/>
<reference evidence="1 2" key="1">
    <citation type="submission" date="2020-12" db="EMBL/GenBank/DDBJ databases">
        <title>Identification and biosynthesis of polyene macrolides produced by Streptomyces alfalfae Men-myco-93-63.</title>
        <authorList>
            <person name="Liu D."/>
            <person name="Li Y."/>
            <person name="Liu L."/>
            <person name="Han X."/>
            <person name="Shen F."/>
        </authorList>
    </citation>
    <scope>NUCLEOTIDE SEQUENCE [LARGE SCALE GENOMIC DNA]</scope>
    <source>
        <strain evidence="1 2">Men-myco-93-63</strain>
    </source>
</reference>
<dbReference type="Proteomes" id="UP000596130">
    <property type="component" value="Chromosome"/>
</dbReference>
<organism evidence="1 2">
    <name type="scientific">Streptomyces alfalfae</name>
    <dbReference type="NCBI Taxonomy" id="1642299"/>
    <lineage>
        <taxon>Bacteria</taxon>
        <taxon>Bacillati</taxon>
        <taxon>Actinomycetota</taxon>
        <taxon>Actinomycetes</taxon>
        <taxon>Kitasatosporales</taxon>
        <taxon>Streptomycetaceae</taxon>
        <taxon>Streptomyces</taxon>
    </lineage>
</organism>
<sequence length="123" mass="13289">MSQQATQESPTPEQIKELSARLAEVASHPEFTQMLREIEESPDSERLATATRLASVDELTARGIPVPEGFRLTTRYFENPASVTRGDVATSLPEPPEEDLARATVCASVGYIVCASVGGEVQI</sequence>
<accession>A0A7T4TYQ9</accession>